<evidence type="ECO:0000313" key="2">
    <source>
        <dbReference type="EMBL" id="AKV02047.1"/>
    </source>
</evidence>
<dbReference type="GO" id="GO:0016301">
    <property type="term" value="F:kinase activity"/>
    <property type="evidence" value="ECO:0007669"/>
    <property type="project" value="InterPro"/>
</dbReference>
<feature type="domain" description="DAGKc" evidence="1">
    <location>
        <begin position="31"/>
        <end position="134"/>
    </location>
</feature>
<reference evidence="2 3" key="1">
    <citation type="submission" date="2015-08" db="EMBL/GenBank/DDBJ databases">
        <authorList>
            <person name="Babu N.S."/>
            <person name="Beckwith C.J."/>
            <person name="Beseler K.G."/>
            <person name="Brison A."/>
            <person name="Carone J.V."/>
            <person name="Caskin T.P."/>
            <person name="Diamond M."/>
            <person name="Durham M.E."/>
            <person name="Foxe J.M."/>
            <person name="Go M."/>
            <person name="Henderson B.A."/>
            <person name="Jones I.B."/>
            <person name="McGettigan J.A."/>
            <person name="Micheletti S.J."/>
            <person name="Nasrallah M.E."/>
            <person name="Ortiz D."/>
            <person name="Piller C.R."/>
            <person name="Privatt S.R."/>
            <person name="Schneider S.L."/>
            <person name="Sharp S."/>
            <person name="Smith T.C."/>
            <person name="Stanton J.D."/>
            <person name="Ullery H.E."/>
            <person name="Wilson R.J."/>
            <person name="Serrano M.G."/>
            <person name="Buck G."/>
            <person name="Lee V."/>
            <person name="Wang Y."/>
            <person name="Carvalho R."/>
            <person name="Voegtly L."/>
            <person name="Shi R."/>
            <person name="Duckworth R."/>
            <person name="Johnson A."/>
            <person name="Loviza R."/>
            <person name="Walstead R."/>
            <person name="Shah Z."/>
            <person name="Kiflezghi M."/>
            <person name="Wade K."/>
            <person name="Ball S.L."/>
            <person name="Bradley K.W."/>
            <person name="Asai D.J."/>
            <person name="Bowman C.A."/>
            <person name="Russell D.A."/>
            <person name="Pope W.H."/>
            <person name="Jacobs-Sera D."/>
            <person name="Hendrix R.W."/>
            <person name="Hatfull G.F."/>
        </authorList>
    </citation>
    <scope>NUCLEOTIDE SEQUENCE [LARGE SCALE GENOMIC DNA]</scope>
    <source>
        <strain evidence="2 3">DSM 27648</strain>
    </source>
</reference>
<evidence type="ECO:0000313" key="3">
    <source>
        <dbReference type="Proteomes" id="UP000064967"/>
    </source>
</evidence>
<dbReference type="EMBL" id="CP012333">
    <property type="protein sequence ID" value="AKV02047.1"/>
    <property type="molecule type" value="Genomic_DNA"/>
</dbReference>
<dbReference type="InterPro" id="IPR016064">
    <property type="entry name" value="NAD/diacylglycerol_kinase_sf"/>
</dbReference>
<dbReference type="SUPFAM" id="SSF111331">
    <property type="entry name" value="NAD kinase/diacylglycerol kinase-like"/>
    <property type="match status" value="1"/>
</dbReference>
<dbReference type="Gene3D" id="2.60.200.40">
    <property type="match status" value="1"/>
</dbReference>
<dbReference type="AlphaFoldDB" id="A0A0K1Q8P9"/>
<evidence type="ECO:0000259" key="1">
    <source>
        <dbReference type="PROSITE" id="PS50146"/>
    </source>
</evidence>
<dbReference type="InterPro" id="IPR017438">
    <property type="entry name" value="ATP-NAD_kinase_N"/>
</dbReference>
<name>A0A0K1Q8P9_9BACT</name>
<protein>
    <recommendedName>
        <fullName evidence="1">DAGKc domain-containing protein</fullName>
    </recommendedName>
</protein>
<dbReference type="STRING" id="1391654.AKJ09_08710"/>
<dbReference type="InterPro" id="IPR001206">
    <property type="entry name" value="Diacylglycerol_kinase_cat_dom"/>
</dbReference>
<gene>
    <name evidence="2" type="ORF">AKJ09_08710</name>
</gene>
<dbReference type="OrthoDB" id="5504398at2"/>
<dbReference type="SMART" id="SM00046">
    <property type="entry name" value="DAGKc"/>
    <property type="match status" value="1"/>
</dbReference>
<proteinExistence type="predicted"/>
<dbReference type="Pfam" id="PF00781">
    <property type="entry name" value="DAGK_cat"/>
    <property type="match status" value="1"/>
</dbReference>
<accession>A0A0K1Q8P9</accession>
<sequence length="330" mass="36110">MSAGKGLYILVNANAKRGGRRIAVQIARALPGATVRLTRTIKEVEGWLRSIKDPRCILSAGGDGSAVALLNALDRVIPKDQPFPTIGALPLGTGNAWSHALGARKLNDCIRALANTDGRLPTKRYSLFECDGTLTFFGGCGWDAQVLDDYRQQVEASPSSRLAKSVWGYLSAMALRTAPKTFLYGRPHVIVENLGNEVYTITQSGKLLKMEGVKRGTILYDGMASVAGAATCPEFGYGFRAYPFAERLLGFMNVRVYDQAATTAILEIPKLWRGEHPLEGMTDWFATEVRMTFSRPMPLQIGGEAVGSRLTVEFKTSPRQVDAVDWRMMS</sequence>
<dbReference type="RefSeq" id="WP_146653022.1">
    <property type="nucleotide sequence ID" value="NZ_CP012333.1"/>
</dbReference>
<keyword evidence="3" id="KW-1185">Reference proteome</keyword>
<dbReference type="KEGG" id="llu:AKJ09_08710"/>
<dbReference type="Gene3D" id="3.40.50.10330">
    <property type="entry name" value="Probable inorganic polyphosphate/atp-NAD kinase, domain 1"/>
    <property type="match status" value="1"/>
</dbReference>
<dbReference type="Proteomes" id="UP000064967">
    <property type="component" value="Chromosome"/>
</dbReference>
<organism evidence="2 3">
    <name type="scientific">Labilithrix luteola</name>
    <dbReference type="NCBI Taxonomy" id="1391654"/>
    <lineage>
        <taxon>Bacteria</taxon>
        <taxon>Pseudomonadati</taxon>
        <taxon>Myxococcota</taxon>
        <taxon>Polyangia</taxon>
        <taxon>Polyangiales</taxon>
        <taxon>Labilitrichaceae</taxon>
        <taxon>Labilithrix</taxon>
    </lineage>
</organism>
<dbReference type="PROSITE" id="PS50146">
    <property type="entry name" value="DAGK"/>
    <property type="match status" value="1"/>
</dbReference>